<dbReference type="Pfam" id="PF01336">
    <property type="entry name" value="tRNA_anti-codon"/>
    <property type="match status" value="1"/>
</dbReference>
<evidence type="ECO:0000256" key="6">
    <source>
        <dbReference type="ARBA" id="ARBA00022917"/>
    </source>
</evidence>
<comment type="subunit">
    <text evidence="8">Homodimer.</text>
</comment>
<dbReference type="CDD" id="cd04318">
    <property type="entry name" value="EcAsnRS_like_N"/>
    <property type="match status" value="1"/>
</dbReference>
<protein>
    <recommendedName>
        <fullName evidence="8">Asparagine--tRNA ligase</fullName>
        <ecNumber evidence="8">6.1.1.22</ecNumber>
    </recommendedName>
    <alternativeName>
        <fullName evidence="8">Asparaginyl-tRNA synthetase</fullName>
        <shortName evidence="8">AsnRS</shortName>
    </alternativeName>
</protein>
<dbReference type="InterPro" id="IPR004522">
    <property type="entry name" value="Asn-tRNA-ligase"/>
</dbReference>
<dbReference type="Pfam" id="PF00152">
    <property type="entry name" value="tRNA-synt_2"/>
    <property type="match status" value="1"/>
</dbReference>
<comment type="catalytic activity">
    <reaction evidence="8">
        <text>tRNA(Asn) + L-asparagine + ATP = L-asparaginyl-tRNA(Asn) + AMP + diphosphate + H(+)</text>
        <dbReference type="Rhea" id="RHEA:11180"/>
        <dbReference type="Rhea" id="RHEA-COMP:9659"/>
        <dbReference type="Rhea" id="RHEA-COMP:9674"/>
        <dbReference type="ChEBI" id="CHEBI:15378"/>
        <dbReference type="ChEBI" id="CHEBI:30616"/>
        <dbReference type="ChEBI" id="CHEBI:33019"/>
        <dbReference type="ChEBI" id="CHEBI:58048"/>
        <dbReference type="ChEBI" id="CHEBI:78442"/>
        <dbReference type="ChEBI" id="CHEBI:78515"/>
        <dbReference type="ChEBI" id="CHEBI:456215"/>
        <dbReference type="EC" id="6.1.1.22"/>
    </reaction>
</comment>
<dbReference type="PROSITE" id="PS50862">
    <property type="entry name" value="AA_TRNA_LIGASE_II"/>
    <property type="match status" value="1"/>
</dbReference>
<keyword evidence="11" id="KW-1185">Reference proteome</keyword>
<dbReference type="Gene3D" id="3.30.930.10">
    <property type="entry name" value="Bira Bifunctional Protein, Domain 2"/>
    <property type="match status" value="1"/>
</dbReference>
<keyword evidence="4 8" id="KW-0547">Nucleotide-binding</keyword>
<evidence type="ECO:0000259" key="9">
    <source>
        <dbReference type="PROSITE" id="PS50862"/>
    </source>
</evidence>
<keyword evidence="6 8" id="KW-0648">Protein biosynthesis</keyword>
<comment type="caution">
    <text evidence="10">The sequence shown here is derived from an EMBL/GenBank/DDBJ whole genome shotgun (WGS) entry which is preliminary data.</text>
</comment>
<keyword evidence="5 8" id="KW-0067">ATP-binding</keyword>
<evidence type="ECO:0000256" key="1">
    <source>
        <dbReference type="ARBA" id="ARBA00008226"/>
    </source>
</evidence>
<dbReference type="GO" id="GO:0016874">
    <property type="term" value="F:ligase activity"/>
    <property type="evidence" value="ECO:0007669"/>
    <property type="project" value="UniProtKB-KW"/>
</dbReference>
<dbReference type="PANTHER" id="PTHR22594">
    <property type="entry name" value="ASPARTYL/LYSYL-TRNA SYNTHETASE"/>
    <property type="match status" value="1"/>
</dbReference>
<dbReference type="Gene3D" id="2.40.50.140">
    <property type="entry name" value="Nucleic acid-binding proteins"/>
    <property type="match status" value="1"/>
</dbReference>
<organism evidence="10 11">
    <name type="scientific">Biformimicrobium ophioploci</name>
    <dbReference type="NCBI Taxonomy" id="3036711"/>
    <lineage>
        <taxon>Bacteria</taxon>
        <taxon>Pseudomonadati</taxon>
        <taxon>Pseudomonadota</taxon>
        <taxon>Gammaproteobacteria</taxon>
        <taxon>Cellvibrionales</taxon>
        <taxon>Microbulbiferaceae</taxon>
        <taxon>Biformimicrobium</taxon>
    </lineage>
</organism>
<keyword evidence="7 8" id="KW-0030">Aminoacyl-tRNA synthetase</keyword>
<dbReference type="RefSeq" id="WP_285764809.1">
    <property type="nucleotide sequence ID" value="NZ_BSYJ01000005.1"/>
</dbReference>
<evidence type="ECO:0000256" key="4">
    <source>
        <dbReference type="ARBA" id="ARBA00022741"/>
    </source>
</evidence>
<comment type="subcellular location">
    <subcellularLocation>
        <location evidence="8">Cytoplasm</location>
    </subcellularLocation>
</comment>
<dbReference type="PRINTS" id="PR01042">
    <property type="entry name" value="TRNASYNTHASP"/>
</dbReference>
<accession>A0ABQ6M1G1</accession>
<dbReference type="EC" id="6.1.1.22" evidence="8"/>
<dbReference type="SUPFAM" id="SSF50249">
    <property type="entry name" value="Nucleic acid-binding proteins"/>
    <property type="match status" value="1"/>
</dbReference>
<keyword evidence="2 8" id="KW-0963">Cytoplasm</keyword>
<dbReference type="InterPro" id="IPR045864">
    <property type="entry name" value="aa-tRNA-synth_II/BPL/LPL"/>
</dbReference>
<evidence type="ECO:0000256" key="7">
    <source>
        <dbReference type="ARBA" id="ARBA00023146"/>
    </source>
</evidence>
<evidence type="ECO:0000256" key="2">
    <source>
        <dbReference type="ARBA" id="ARBA00022490"/>
    </source>
</evidence>
<evidence type="ECO:0000313" key="10">
    <source>
        <dbReference type="EMBL" id="GMG88198.1"/>
    </source>
</evidence>
<feature type="domain" description="Aminoacyl-transfer RNA synthetases class-II family profile" evidence="9">
    <location>
        <begin position="139"/>
        <end position="456"/>
    </location>
</feature>
<dbReference type="SUPFAM" id="SSF55681">
    <property type="entry name" value="Class II aaRS and biotin synthetases"/>
    <property type="match status" value="1"/>
</dbReference>
<dbReference type="CDD" id="cd00776">
    <property type="entry name" value="AsxRS_core"/>
    <property type="match status" value="1"/>
</dbReference>
<evidence type="ECO:0000256" key="5">
    <source>
        <dbReference type="ARBA" id="ARBA00022840"/>
    </source>
</evidence>
<dbReference type="InterPro" id="IPR006195">
    <property type="entry name" value="aa-tRNA-synth_II"/>
</dbReference>
<dbReference type="PANTHER" id="PTHR22594:SF34">
    <property type="entry name" value="ASPARAGINE--TRNA LIGASE, MITOCHONDRIAL-RELATED"/>
    <property type="match status" value="1"/>
</dbReference>
<dbReference type="InterPro" id="IPR002312">
    <property type="entry name" value="Asp/Asn-tRNA-synth_IIb"/>
</dbReference>
<dbReference type="NCBIfam" id="TIGR00457">
    <property type="entry name" value="asnS"/>
    <property type="match status" value="1"/>
</dbReference>
<dbReference type="Proteomes" id="UP001224392">
    <property type="component" value="Unassembled WGS sequence"/>
</dbReference>
<sequence length="466" mass="53040">MQVSSISSILKGTPESGQKVRVQGWIRTRRDSKAGLSFLAVHDGSCFDPIQVVVESSIEHYESQVLKLTTGCSVDIEGELKPSEGKGQSVEILASRLEVVGWVDDPETYPMSPKRHTFEYLREHAHLRPRTNVSGAVARVRNCLAHAIHRFFYEREFLYVHTPLITASDCEGAGELFRVSTLDMQNLPRNDKGAVDYSKDFFGEETFLTVSGQLNVESYCQSMSRVYTFGPTFRAENSNTSRHLAEFWMVEPEIAFADLSDCADLAEEMLKYVFKAVLEERADDMAFFAQRVDKEAISRLESIINASFVRVDYTDAIRILEECGEKFEFPVSWGIDMASEHERYLAEKHFKKPVIVMNYPKDIKAFYMRQNDDGKTVAAMDILAPGIGEIVGGSQREERLDRLDQRMDEMDIPKEHLDWYRDLRRYGTVPHGGFGLGFDRLVTYVTGMANIRDVIPFPRTPKNVAF</sequence>
<evidence type="ECO:0000313" key="11">
    <source>
        <dbReference type="Proteomes" id="UP001224392"/>
    </source>
</evidence>
<evidence type="ECO:0000256" key="8">
    <source>
        <dbReference type="HAMAP-Rule" id="MF_00534"/>
    </source>
</evidence>
<dbReference type="InterPro" id="IPR004364">
    <property type="entry name" value="Aa-tRNA-synt_II"/>
</dbReference>
<keyword evidence="3 8" id="KW-0436">Ligase</keyword>
<dbReference type="HAMAP" id="MF_00534">
    <property type="entry name" value="Asn_tRNA_synth"/>
    <property type="match status" value="1"/>
</dbReference>
<name>A0ABQ6M1G1_9GAMM</name>
<dbReference type="InterPro" id="IPR012340">
    <property type="entry name" value="NA-bd_OB-fold"/>
</dbReference>
<comment type="similarity">
    <text evidence="1 8">Belongs to the class-II aminoacyl-tRNA synthetase family.</text>
</comment>
<reference evidence="10 11" key="1">
    <citation type="submission" date="2023-04" db="EMBL/GenBank/DDBJ databases">
        <title>Marinobulbifer ophiurae gen. nov., sp. Nov., isolate from tissue of brittle star Ophioplocus japonicus.</title>
        <authorList>
            <person name="Kawano K."/>
            <person name="Sawayama S."/>
            <person name="Nakagawa S."/>
        </authorList>
    </citation>
    <scope>NUCLEOTIDE SEQUENCE [LARGE SCALE GENOMIC DNA]</scope>
    <source>
        <strain evidence="10 11">NKW57</strain>
    </source>
</reference>
<gene>
    <name evidence="8 10" type="primary">asnS</name>
    <name evidence="10" type="ORF">MNKW57_25190</name>
</gene>
<dbReference type="NCBIfam" id="NF003037">
    <property type="entry name" value="PRK03932.1"/>
    <property type="match status" value="1"/>
</dbReference>
<proteinExistence type="inferred from homology"/>
<dbReference type="EMBL" id="BSYJ01000005">
    <property type="protein sequence ID" value="GMG88198.1"/>
    <property type="molecule type" value="Genomic_DNA"/>
</dbReference>
<evidence type="ECO:0000256" key="3">
    <source>
        <dbReference type="ARBA" id="ARBA00022598"/>
    </source>
</evidence>
<dbReference type="InterPro" id="IPR004365">
    <property type="entry name" value="NA-bd_OB_tRNA"/>
</dbReference>